<proteinExistence type="predicted"/>
<dbReference type="PANTHER" id="PTHR30136:SF35">
    <property type="entry name" value="HTH-TYPE TRANSCRIPTIONAL REGULATOR RV1719"/>
    <property type="match status" value="1"/>
</dbReference>
<dbReference type="InterPro" id="IPR029016">
    <property type="entry name" value="GAF-like_dom_sf"/>
</dbReference>
<comment type="caution">
    <text evidence="6">The sequence shown here is derived from an EMBL/GenBank/DDBJ whole genome shotgun (WGS) entry which is preliminary data.</text>
</comment>
<gene>
    <name evidence="6" type="ORF">AB0C36_39150</name>
</gene>
<dbReference type="RefSeq" id="WP_358363640.1">
    <property type="nucleotide sequence ID" value="NZ_JBEZFP010000179.1"/>
</dbReference>
<accession>A0ABV3DXB5</accession>
<dbReference type="InterPro" id="IPR050707">
    <property type="entry name" value="HTH_MetabolicPath_Reg"/>
</dbReference>
<dbReference type="InterPro" id="IPR014757">
    <property type="entry name" value="Tscrpt_reg_IclR_C"/>
</dbReference>
<dbReference type="SMART" id="SM00346">
    <property type="entry name" value="HTH_ICLR"/>
    <property type="match status" value="1"/>
</dbReference>
<evidence type="ECO:0000259" key="4">
    <source>
        <dbReference type="PROSITE" id="PS51077"/>
    </source>
</evidence>
<dbReference type="InterPro" id="IPR036390">
    <property type="entry name" value="WH_DNA-bd_sf"/>
</dbReference>
<keyword evidence="3" id="KW-0804">Transcription</keyword>
<evidence type="ECO:0000256" key="2">
    <source>
        <dbReference type="ARBA" id="ARBA00023125"/>
    </source>
</evidence>
<feature type="domain" description="HTH iclR-type" evidence="4">
    <location>
        <begin position="6"/>
        <end position="68"/>
    </location>
</feature>
<reference evidence="6 7" key="1">
    <citation type="submission" date="2024-06" db="EMBL/GenBank/DDBJ databases">
        <title>The Natural Products Discovery Center: Release of the First 8490 Sequenced Strains for Exploring Actinobacteria Biosynthetic Diversity.</title>
        <authorList>
            <person name="Kalkreuter E."/>
            <person name="Kautsar S.A."/>
            <person name="Yang D."/>
            <person name="Bader C.D."/>
            <person name="Teijaro C.N."/>
            <person name="Fluegel L."/>
            <person name="Davis C.M."/>
            <person name="Simpson J.R."/>
            <person name="Lauterbach L."/>
            <person name="Steele A.D."/>
            <person name="Gui C."/>
            <person name="Meng S."/>
            <person name="Li G."/>
            <person name="Viehrig K."/>
            <person name="Ye F."/>
            <person name="Su P."/>
            <person name="Kiefer A.F."/>
            <person name="Nichols A."/>
            <person name="Cepeda A.J."/>
            <person name="Yan W."/>
            <person name="Fan B."/>
            <person name="Jiang Y."/>
            <person name="Adhikari A."/>
            <person name="Zheng C.-J."/>
            <person name="Schuster L."/>
            <person name="Cowan T.M."/>
            <person name="Smanski M.J."/>
            <person name="Chevrette M.G."/>
            <person name="De Carvalho L.P.S."/>
            <person name="Shen B."/>
        </authorList>
    </citation>
    <scope>NUCLEOTIDE SEQUENCE [LARGE SCALE GENOMIC DNA]</scope>
    <source>
        <strain evidence="6 7">NPDC048946</strain>
    </source>
</reference>
<feature type="domain" description="IclR-ED" evidence="5">
    <location>
        <begin position="69"/>
        <end position="291"/>
    </location>
</feature>
<dbReference type="EMBL" id="JBEZFP010000179">
    <property type="protein sequence ID" value="MEU8139504.1"/>
    <property type="molecule type" value="Genomic_DNA"/>
</dbReference>
<evidence type="ECO:0000313" key="6">
    <source>
        <dbReference type="EMBL" id="MEU8139504.1"/>
    </source>
</evidence>
<dbReference type="Gene3D" id="3.30.450.40">
    <property type="match status" value="1"/>
</dbReference>
<dbReference type="PROSITE" id="PS51077">
    <property type="entry name" value="HTH_ICLR"/>
    <property type="match status" value="1"/>
</dbReference>
<evidence type="ECO:0000313" key="7">
    <source>
        <dbReference type="Proteomes" id="UP001551482"/>
    </source>
</evidence>
<evidence type="ECO:0000256" key="1">
    <source>
        <dbReference type="ARBA" id="ARBA00023015"/>
    </source>
</evidence>
<dbReference type="SUPFAM" id="SSF55781">
    <property type="entry name" value="GAF domain-like"/>
    <property type="match status" value="1"/>
</dbReference>
<protein>
    <submittedName>
        <fullName evidence="6">Helix-turn-helix domain-containing protein</fullName>
    </submittedName>
</protein>
<organism evidence="6 7">
    <name type="scientific">Streptodolium elevatio</name>
    <dbReference type="NCBI Taxonomy" id="3157996"/>
    <lineage>
        <taxon>Bacteria</taxon>
        <taxon>Bacillati</taxon>
        <taxon>Actinomycetota</taxon>
        <taxon>Actinomycetes</taxon>
        <taxon>Kitasatosporales</taxon>
        <taxon>Streptomycetaceae</taxon>
        <taxon>Streptodolium</taxon>
    </lineage>
</organism>
<keyword evidence="2" id="KW-0238">DNA-binding</keyword>
<name>A0ABV3DXB5_9ACTN</name>
<dbReference type="Proteomes" id="UP001551482">
    <property type="component" value="Unassembled WGS sequence"/>
</dbReference>
<keyword evidence="1" id="KW-0805">Transcription regulation</keyword>
<sequence length="297" mass="32223">MPERRSPPTERVAQVLNLLAEHASTPLSLAVIADRLELSKPTCLGILTTLTETGFVHRGEDKAYRLGPTLTRLGRAAEGGVAPLDVLLPYLHGLHRDLGLSCLLTALRDGEMVVVGRAGTIAVGRPRDLVGERFPAVPPLGLPELLWNGDQAVDSWLSRPPLIPVTATRAALRRLTGEAREAGFLIERLGEAPAARNDVLANLVTSGMPDTIVSTLRDYLPAADWDEYTTRPPGETVDVATIHAPVHDHQGTQHYTFSVVVGRRRVPTRTCATWTRTITETAEAATKAIGGWNPWTR</sequence>
<dbReference type="PANTHER" id="PTHR30136">
    <property type="entry name" value="HELIX-TURN-HELIX TRANSCRIPTIONAL REGULATOR, ICLR FAMILY"/>
    <property type="match status" value="1"/>
</dbReference>
<dbReference type="Gene3D" id="1.10.10.10">
    <property type="entry name" value="Winged helix-like DNA-binding domain superfamily/Winged helix DNA-binding domain"/>
    <property type="match status" value="1"/>
</dbReference>
<keyword evidence="7" id="KW-1185">Reference proteome</keyword>
<dbReference type="InterPro" id="IPR036388">
    <property type="entry name" value="WH-like_DNA-bd_sf"/>
</dbReference>
<evidence type="ECO:0000259" key="5">
    <source>
        <dbReference type="PROSITE" id="PS51078"/>
    </source>
</evidence>
<dbReference type="SUPFAM" id="SSF46785">
    <property type="entry name" value="Winged helix' DNA-binding domain"/>
    <property type="match status" value="1"/>
</dbReference>
<dbReference type="Pfam" id="PF09339">
    <property type="entry name" value="HTH_IclR"/>
    <property type="match status" value="1"/>
</dbReference>
<dbReference type="PROSITE" id="PS51078">
    <property type="entry name" value="ICLR_ED"/>
    <property type="match status" value="1"/>
</dbReference>
<dbReference type="InterPro" id="IPR005471">
    <property type="entry name" value="Tscrpt_reg_IclR_N"/>
</dbReference>
<evidence type="ECO:0000256" key="3">
    <source>
        <dbReference type="ARBA" id="ARBA00023163"/>
    </source>
</evidence>